<dbReference type="SUPFAM" id="SSF88697">
    <property type="entry name" value="PUA domain-like"/>
    <property type="match status" value="1"/>
</dbReference>
<comment type="caution">
    <text evidence="2">The sequence shown here is derived from an EMBL/GenBank/DDBJ whole genome shotgun (WGS) entry which is preliminary data.</text>
</comment>
<accession>A0A495RID8</accession>
<name>A0A495RID8_9GAMM</name>
<keyword evidence="3" id="KW-1185">Reference proteome</keyword>
<protein>
    <submittedName>
        <fullName evidence="2">Uncharacterized protein DUF3850</fullName>
    </submittedName>
</protein>
<proteinExistence type="predicted"/>
<dbReference type="Gene3D" id="2.30.130.30">
    <property type="entry name" value="Hypothetical protein"/>
    <property type="match status" value="1"/>
</dbReference>
<dbReference type="InterPro" id="IPR015947">
    <property type="entry name" value="PUA-like_sf"/>
</dbReference>
<organism evidence="2 3">
    <name type="scientific">Orbus hercynius</name>
    <dbReference type="NCBI Taxonomy" id="593135"/>
    <lineage>
        <taxon>Bacteria</taxon>
        <taxon>Pseudomonadati</taxon>
        <taxon>Pseudomonadota</taxon>
        <taxon>Gammaproteobacteria</taxon>
        <taxon>Orbales</taxon>
        <taxon>Orbaceae</taxon>
        <taxon>Orbus</taxon>
    </lineage>
</organism>
<dbReference type="Proteomes" id="UP000278542">
    <property type="component" value="Unassembled WGS sequence"/>
</dbReference>
<evidence type="ECO:0000313" key="2">
    <source>
        <dbReference type="EMBL" id="RKS87292.1"/>
    </source>
</evidence>
<dbReference type="AlphaFoldDB" id="A0A495RID8"/>
<reference evidence="2 3" key="1">
    <citation type="submission" date="2018-10" db="EMBL/GenBank/DDBJ databases">
        <title>Genomic Encyclopedia of Type Strains, Phase IV (KMG-IV): sequencing the most valuable type-strain genomes for metagenomic binning, comparative biology and taxonomic classification.</title>
        <authorList>
            <person name="Goeker M."/>
        </authorList>
    </citation>
    <scope>NUCLEOTIDE SEQUENCE [LARGE SCALE GENOMIC DNA]</scope>
    <source>
        <strain evidence="2 3">DSM 22228</strain>
    </source>
</reference>
<dbReference type="OrthoDB" id="1700487at2"/>
<dbReference type="InterPro" id="IPR039440">
    <property type="entry name" value="DUF3850"/>
</dbReference>
<dbReference type="Pfam" id="PF12961">
    <property type="entry name" value="DUF3850"/>
    <property type="match status" value="1"/>
</dbReference>
<dbReference type="EMBL" id="RBWY01000001">
    <property type="protein sequence ID" value="RKS87292.1"/>
    <property type="molecule type" value="Genomic_DNA"/>
</dbReference>
<sequence length="79" mass="9337">MTIHELKILPEYFNAVKSGVKKFECRINDRDYRSGDILHLREWQIKYTGNDIKAKVTYILSDEQFTKPSMVIMSIEVIK</sequence>
<evidence type="ECO:0000313" key="3">
    <source>
        <dbReference type="Proteomes" id="UP000278542"/>
    </source>
</evidence>
<gene>
    <name evidence="2" type="ORF">DES39_0512</name>
</gene>
<dbReference type="RefSeq" id="WP_121144193.1">
    <property type="nucleotide sequence ID" value="NZ_RBWY01000001.1"/>
</dbReference>
<feature type="domain" description="DUF3850" evidence="1">
    <location>
        <begin position="3"/>
        <end position="75"/>
    </location>
</feature>
<evidence type="ECO:0000259" key="1">
    <source>
        <dbReference type="Pfam" id="PF12961"/>
    </source>
</evidence>